<dbReference type="InterPro" id="IPR029063">
    <property type="entry name" value="SAM-dependent_MTases_sf"/>
</dbReference>
<accession>A0A6J7ZSC8</accession>
<sequence>MFTVIKKIINFPNKFERKIFGYNIESPNLEYSTNVAEVFLSGWVLPREEKEAQIVVEGIGVMKTFPCDLQRDDVTKTILGEINPNIKCGFQIKWIHTGIFNISFVIEGEKMLVAEIEIKSAFIDIVNQELYKIENSLRYSTSRDELFQQLRYCLGLDDFGMLLWSMPNMAYPKMSKILPKMATNEVQLSWTGSSGIDLLTQTTAFVRSVAHNFCKFYGNTLDNQSILDFGCGYGRIARLMYYFTNSENFFGVDPWDRSIEICRSDGLERNFFLSDYLPVGLPTGSRKFSLIYAFSVFTHLSERATVRAIETLLQHLESSGLLVITIRPVEYWNIDQNARRLSVVDQLISSHKQNGFSFLPHPRPAVDGDITYGDTSMSLNWIKATFPKAEIVGVDRSLSDPFQLYVFLRHLS</sequence>
<dbReference type="RefSeq" id="WP_026797896.1">
    <property type="nucleotide sequence ID" value="NZ_LR812491.1"/>
</dbReference>
<evidence type="ECO:0000313" key="2">
    <source>
        <dbReference type="EMBL" id="CAC5345705.1"/>
    </source>
</evidence>
<organism evidence="2 3">
    <name type="scientific">Planktothrix rubescens CCAP 1459/22</name>
    <dbReference type="NCBI Taxonomy" id="329571"/>
    <lineage>
        <taxon>Bacteria</taxon>
        <taxon>Bacillati</taxon>
        <taxon>Cyanobacteriota</taxon>
        <taxon>Cyanophyceae</taxon>
        <taxon>Oscillatoriophycideae</taxon>
        <taxon>Oscillatoriales</taxon>
        <taxon>Microcoleaceae</taxon>
        <taxon>Planktothrix</taxon>
    </lineage>
</organism>
<reference evidence="2" key="1">
    <citation type="submission" date="2020-05" db="EMBL/GenBank/DDBJ databases">
        <authorList>
            <consortium name="Genoscope - CEA"/>
            <person name="William W."/>
        </authorList>
    </citation>
    <scope>NUCLEOTIDE SEQUENCE [LARGE SCALE GENOMIC DNA]</scope>
    <source>
        <strain evidence="2">PCC 7821</strain>
    </source>
</reference>
<dbReference type="Gene3D" id="3.40.50.150">
    <property type="entry name" value="Vaccinia Virus protein VP39"/>
    <property type="match status" value="1"/>
</dbReference>
<gene>
    <name evidence="2" type="ORF">PLAN_70282</name>
</gene>
<evidence type="ECO:0000313" key="3">
    <source>
        <dbReference type="Proteomes" id="UP000196521"/>
    </source>
</evidence>
<protein>
    <recommendedName>
        <fullName evidence="1">Methyltransferase domain-containing protein</fullName>
    </recommendedName>
</protein>
<dbReference type="AlphaFoldDB" id="A0A6J7ZSC8"/>
<name>A0A6J7ZSC8_PLARU</name>
<feature type="domain" description="Methyltransferase" evidence="1">
    <location>
        <begin position="226"/>
        <end position="320"/>
    </location>
</feature>
<dbReference type="SUPFAM" id="SSF53335">
    <property type="entry name" value="S-adenosyl-L-methionine-dependent methyltransferases"/>
    <property type="match status" value="1"/>
</dbReference>
<keyword evidence="3" id="KW-1185">Reference proteome</keyword>
<dbReference type="InterPro" id="IPR041698">
    <property type="entry name" value="Methyltransf_25"/>
</dbReference>
<comment type="caution">
    <text evidence="2">The sequence shown here is derived from an EMBL/GenBank/DDBJ whole genome shotgun (WGS) entry which is preliminary data.</text>
</comment>
<dbReference type="Proteomes" id="UP000196521">
    <property type="component" value="Unassembled WGS sequence"/>
</dbReference>
<evidence type="ECO:0000259" key="1">
    <source>
        <dbReference type="Pfam" id="PF13649"/>
    </source>
</evidence>
<proteinExistence type="predicted"/>
<dbReference type="EMBL" id="CZCZ02000017">
    <property type="protein sequence ID" value="CAC5345705.1"/>
    <property type="molecule type" value="Genomic_DNA"/>
</dbReference>
<dbReference type="Pfam" id="PF13649">
    <property type="entry name" value="Methyltransf_25"/>
    <property type="match status" value="1"/>
</dbReference>
<dbReference type="CDD" id="cd02440">
    <property type="entry name" value="AdoMet_MTases"/>
    <property type="match status" value="1"/>
</dbReference>